<evidence type="ECO:0000256" key="5">
    <source>
        <dbReference type="ARBA" id="ARBA00023212"/>
    </source>
</evidence>
<dbReference type="InterPro" id="IPR041569">
    <property type="entry name" value="AAA_lid_3"/>
</dbReference>
<dbReference type="OrthoDB" id="5334845at2759"/>
<evidence type="ECO:0000256" key="3">
    <source>
        <dbReference type="ARBA" id="ARBA00022741"/>
    </source>
</evidence>
<evidence type="ECO:0000256" key="2">
    <source>
        <dbReference type="ARBA" id="ARBA00022701"/>
    </source>
</evidence>
<dbReference type="GO" id="GO:0005524">
    <property type="term" value="F:ATP binding"/>
    <property type="evidence" value="ECO:0007669"/>
    <property type="project" value="UniProtKB-KW"/>
</dbReference>
<comment type="caution">
    <text evidence="10">The sequence shown here is derived from an EMBL/GenBank/DDBJ whole genome shotgun (WGS) entry which is preliminary data.</text>
</comment>
<dbReference type="Gene3D" id="1.20.58.80">
    <property type="entry name" value="Phosphotransferase system, lactose/cellobiose-type IIA subunit"/>
    <property type="match status" value="1"/>
</dbReference>
<dbReference type="Pfam" id="PF00004">
    <property type="entry name" value="AAA"/>
    <property type="match status" value="1"/>
</dbReference>
<dbReference type="InterPro" id="IPR015415">
    <property type="entry name" value="Spast_Vps4_C"/>
</dbReference>
<feature type="compositionally biased region" description="Low complexity" evidence="8">
    <location>
        <begin position="107"/>
        <end position="130"/>
    </location>
</feature>
<keyword evidence="1 7" id="KW-0963">Cytoplasm</keyword>
<dbReference type="PANTHER" id="PTHR23074:SF19">
    <property type="entry name" value="KATANIN P60 ATPASE-CONTAINING SUBUNIT A1"/>
    <property type="match status" value="1"/>
</dbReference>
<feature type="compositionally biased region" description="Low complexity" evidence="8">
    <location>
        <begin position="220"/>
        <end position="239"/>
    </location>
</feature>
<dbReference type="STRING" id="67003.A0A1X0NYV7"/>
<keyword evidence="11" id="KW-1185">Reference proteome</keyword>
<reference evidence="10 11" key="1">
    <citation type="submission" date="2017-03" db="EMBL/GenBank/DDBJ databases">
        <title>An alternative strategy for trypanosome survival in the mammalian bloodstream revealed through genome and transcriptome analysis of the ubiquitous bovine parasite Trypanosoma (Megatrypanum) theileri.</title>
        <authorList>
            <person name="Kelly S."/>
            <person name="Ivens A."/>
            <person name="Mott A."/>
            <person name="O'Neill E."/>
            <person name="Emms D."/>
            <person name="Macleod O."/>
            <person name="Voorheis P."/>
            <person name="Matthews J."/>
            <person name="Matthews K."/>
            <person name="Carrington M."/>
        </authorList>
    </citation>
    <scope>NUCLEOTIDE SEQUENCE [LARGE SCALE GENOMIC DNA]</scope>
    <source>
        <strain evidence="10">Edinburgh</strain>
    </source>
</reference>
<dbReference type="FunFam" id="1.10.8.60:FF:000142">
    <property type="entry name" value="Katanin p60 ATPase-containing subunit A1"/>
    <property type="match status" value="1"/>
</dbReference>
<evidence type="ECO:0000313" key="10">
    <source>
        <dbReference type="EMBL" id="ORC89781.1"/>
    </source>
</evidence>
<comment type="catalytic activity">
    <reaction evidence="7">
        <text>n ATP + n H2O + a microtubule = n ADP + n phosphate + (n+1) alpha/beta tubulin heterodimers.</text>
        <dbReference type="EC" id="5.6.1.1"/>
    </reaction>
</comment>
<dbReference type="EC" id="5.6.1.1" evidence="7"/>
<dbReference type="Pfam" id="PF17862">
    <property type="entry name" value="AAA_lid_3"/>
    <property type="match status" value="1"/>
</dbReference>
<feature type="region of interest" description="Disordered" evidence="8">
    <location>
        <begin position="96"/>
        <end position="249"/>
    </location>
</feature>
<dbReference type="SMART" id="SM00382">
    <property type="entry name" value="AAA"/>
    <property type="match status" value="1"/>
</dbReference>
<dbReference type="EMBL" id="NBCO01000011">
    <property type="protein sequence ID" value="ORC89781.1"/>
    <property type="molecule type" value="Genomic_DNA"/>
</dbReference>
<dbReference type="Proteomes" id="UP000192257">
    <property type="component" value="Unassembled WGS sequence"/>
</dbReference>
<keyword evidence="2 7" id="KW-0493">Microtubule</keyword>
<comment type="subcellular location">
    <subcellularLocation>
        <location evidence="7">Cytoplasm</location>
        <location evidence="7">Cytoskeleton</location>
    </subcellularLocation>
</comment>
<dbReference type="InterPro" id="IPR003593">
    <property type="entry name" value="AAA+_ATPase"/>
</dbReference>
<comment type="similarity">
    <text evidence="7">Belongs to the AAA ATPase family. Katanin p60 subunit A1 subfamily.</text>
</comment>
<dbReference type="InterPro" id="IPR003959">
    <property type="entry name" value="ATPase_AAA_core"/>
</dbReference>
<dbReference type="InterPro" id="IPR028596">
    <property type="entry name" value="KATNA1"/>
</dbReference>
<proteinExistence type="inferred from homology"/>
<keyword evidence="4 7" id="KW-0067">ATP-binding</keyword>
<dbReference type="GO" id="GO:0016887">
    <property type="term" value="F:ATP hydrolysis activity"/>
    <property type="evidence" value="ECO:0007669"/>
    <property type="project" value="InterPro"/>
</dbReference>
<evidence type="ECO:0000256" key="6">
    <source>
        <dbReference type="ARBA" id="ARBA00023235"/>
    </source>
</evidence>
<dbReference type="PANTHER" id="PTHR23074">
    <property type="entry name" value="AAA DOMAIN-CONTAINING"/>
    <property type="match status" value="1"/>
</dbReference>
<organism evidence="10 11">
    <name type="scientific">Trypanosoma theileri</name>
    <dbReference type="NCBI Taxonomy" id="67003"/>
    <lineage>
        <taxon>Eukaryota</taxon>
        <taxon>Discoba</taxon>
        <taxon>Euglenozoa</taxon>
        <taxon>Kinetoplastea</taxon>
        <taxon>Metakinetoplastina</taxon>
        <taxon>Trypanosomatida</taxon>
        <taxon>Trypanosomatidae</taxon>
        <taxon>Trypanosoma</taxon>
    </lineage>
</organism>
<dbReference type="Gene3D" id="1.10.8.60">
    <property type="match status" value="1"/>
</dbReference>
<dbReference type="GO" id="GO:0008568">
    <property type="term" value="F:microtubule severing ATPase activity"/>
    <property type="evidence" value="ECO:0007669"/>
    <property type="project" value="UniProtKB-EC"/>
</dbReference>
<evidence type="ECO:0000256" key="7">
    <source>
        <dbReference type="HAMAP-Rule" id="MF_03023"/>
    </source>
</evidence>
<dbReference type="InterPro" id="IPR027417">
    <property type="entry name" value="P-loop_NTPase"/>
</dbReference>
<dbReference type="GO" id="GO:0005737">
    <property type="term" value="C:cytoplasm"/>
    <property type="evidence" value="ECO:0007669"/>
    <property type="project" value="UniProtKB-UniRule"/>
</dbReference>
<feature type="domain" description="AAA+ ATPase" evidence="9">
    <location>
        <begin position="312"/>
        <end position="449"/>
    </location>
</feature>
<gene>
    <name evidence="7" type="primary">KATNA1</name>
    <name evidence="10" type="ORF">TM35_000113150</name>
</gene>
<dbReference type="GO" id="GO:0005874">
    <property type="term" value="C:microtubule"/>
    <property type="evidence" value="ECO:0007669"/>
    <property type="project" value="UniProtKB-KW"/>
</dbReference>
<dbReference type="SUPFAM" id="SSF52540">
    <property type="entry name" value="P-loop containing nucleoside triphosphate hydrolases"/>
    <property type="match status" value="1"/>
</dbReference>
<sequence>MCDLFTIVSSSEKSLRLARRYALESNYDVAVAFYTGIDKDLTNCMQCRSDGSQSGKNGSGDLSDVALLREKVAEECVLVRAIQAELKALINPSSAVQLDRPPQESNAETTTAPSRAATTRPLRRTTVTNTNGANPVAAARPAVMSVPPPMSTAARNEALYGDPDRFGPPRLKTPLRNSSPLARRRPVGGSLRAASPPRSTRPKAALPLQTQSQQTLRAGRTPAASSSAAVSSTNNNTTSRPRRQGARATLPRFVARPGEEELVSLIEADMHVGPLAVSWDDVAGLSAAKGLLEEAVVYPVLMPDYYTGIRRPWKGVLLYGPPGTGKTMLAKAVASECNTTFFNISPATLTSKWRGDSEKLIRVLFEMARYYAPSTIFIDEIDSLCGQRGDGGEHEASRRAKGTLLAQMDGVGVDPGKIVMVLGATNHPWSIDEAMRRRLEKRIYIPLPDFNDRLELFRINTKTLKLSPDVDFTKLSKILEGRYYSCADITNLVRDAAMMTMRRFMEETDKTELKRRAAEIGKLVAEQPTTMKDFLDAVKNVPSSINVDQITRFEKWKKEFETNL</sequence>
<dbReference type="Pfam" id="PF09336">
    <property type="entry name" value="Vps4_C"/>
    <property type="match status" value="1"/>
</dbReference>
<dbReference type="FunFam" id="3.40.50.300:FF:000159">
    <property type="entry name" value="Katanin p60 ATPase-containing subunit A1"/>
    <property type="match status" value="1"/>
</dbReference>
<protein>
    <recommendedName>
        <fullName evidence="7">Katanin p60 ATPase-containing subunit A1</fullName>
        <shortName evidence="7">Katanin p60 subunit A1</shortName>
        <ecNumber evidence="7">5.6.1.1</ecNumber>
    </recommendedName>
    <alternativeName>
        <fullName evidence="7">p60 katanin</fullName>
    </alternativeName>
</protein>
<dbReference type="GO" id="GO:0008017">
    <property type="term" value="F:microtubule binding"/>
    <property type="evidence" value="ECO:0007669"/>
    <property type="project" value="UniProtKB-UniRule"/>
</dbReference>
<evidence type="ECO:0000256" key="8">
    <source>
        <dbReference type="SAM" id="MobiDB-lite"/>
    </source>
</evidence>
<keyword evidence="6 7" id="KW-0413">Isomerase</keyword>
<keyword evidence="3 7" id="KW-0547">Nucleotide-binding</keyword>
<evidence type="ECO:0000256" key="4">
    <source>
        <dbReference type="ARBA" id="ARBA00022840"/>
    </source>
</evidence>
<dbReference type="HAMAP" id="MF_03023">
    <property type="entry name" value="Katanin_p60_A1"/>
    <property type="match status" value="1"/>
</dbReference>
<accession>A0A1X0NYV7</accession>
<dbReference type="InterPro" id="IPR050304">
    <property type="entry name" value="MT-severing_AAA_ATPase"/>
</dbReference>
<evidence type="ECO:0000256" key="1">
    <source>
        <dbReference type="ARBA" id="ARBA00022490"/>
    </source>
</evidence>
<name>A0A1X0NYV7_9TRYP</name>
<dbReference type="VEuPathDB" id="TriTrypDB:TM35_000113150"/>
<evidence type="ECO:0000259" key="9">
    <source>
        <dbReference type="SMART" id="SM00382"/>
    </source>
</evidence>
<dbReference type="Gene3D" id="3.40.50.300">
    <property type="entry name" value="P-loop containing nucleotide triphosphate hydrolases"/>
    <property type="match status" value="1"/>
</dbReference>
<dbReference type="AlphaFoldDB" id="A0A1X0NYV7"/>
<feature type="binding site" evidence="7">
    <location>
        <begin position="320"/>
        <end position="327"/>
    </location>
    <ligand>
        <name>ATP</name>
        <dbReference type="ChEBI" id="CHEBI:30616"/>
    </ligand>
</feature>
<evidence type="ECO:0000313" key="11">
    <source>
        <dbReference type="Proteomes" id="UP000192257"/>
    </source>
</evidence>
<keyword evidence="5 7" id="KW-0206">Cytoskeleton</keyword>
<dbReference type="GO" id="GO:0051013">
    <property type="term" value="P:microtubule severing"/>
    <property type="evidence" value="ECO:0007669"/>
    <property type="project" value="UniProtKB-UniRule"/>
</dbReference>
<comment type="function">
    <text evidence="7">Severs microtubules in an ATP-dependent manner. Microtubule severing may promote rapid reorganization of cellular microtubule arrays.</text>
</comment>